<feature type="compositionally biased region" description="Polar residues" evidence="2">
    <location>
        <begin position="121"/>
        <end position="130"/>
    </location>
</feature>
<dbReference type="SMART" id="SM00343">
    <property type="entry name" value="ZnF_C2HC"/>
    <property type="match status" value="2"/>
</dbReference>
<evidence type="ECO:0000313" key="5">
    <source>
        <dbReference type="Proteomes" id="UP000222542"/>
    </source>
</evidence>
<protein>
    <recommendedName>
        <fullName evidence="3">CCHC-type domain-containing protein</fullName>
    </recommendedName>
</protein>
<dbReference type="Pfam" id="PF05922">
    <property type="entry name" value="Inhibitor_I9"/>
    <property type="match status" value="1"/>
</dbReference>
<name>A0A2G2ZC72_CAPAN</name>
<dbReference type="PROSITE" id="PS50158">
    <property type="entry name" value="ZF_CCHC"/>
    <property type="match status" value="1"/>
</dbReference>
<evidence type="ECO:0000256" key="2">
    <source>
        <dbReference type="SAM" id="MobiDB-lite"/>
    </source>
</evidence>
<evidence type="ECO:0000313" key="4">
    <source>
        <dbReference type="EMBL" id="PHT79606.1"/>
    </source>
</evidence>
<feature type="region of interest" description="Disordered" evidence="2">
    <location>
        <begin position="551"/>
        <end position="588"/>
    </location>
</feature>
<evidence type="ECO:0000256" key="1">
    <source>
        <dbReference type="PROSITE-ProRule" id="PRU00047"/>
    </source>
</evidence>
<dbReference type="GO" id="GO:0004252">
    <property type="term" value="F:serine-type endopeptidase activity"/>
    <property type="evidence" value="ECO:0007669"/>
    <property type="project" value="InterPro"/>
</dbReference>
<dbReference type="PANTHER" id="PTHR47592:SF27">
    <property type="entry name" value="OS08G0421700 PROTEIN"/>
    <property type="match status" value="1"/>
</dbReference>
<comment type="caution">
    <text evidence="4">The sequence shown here is derived from an EMBL/GenBank/DDBJ whole genome shotgun (WGS) entry which is preliminary data.</text>
</comment>
<reference evidence="4 5" key="1">
    <citation type="journal article" date="2014" name="Nat. Genet.">
        <title>Genome sequence of the hot pepper provides insights into the evolution of pungency in Capsicum species.</title>
        <authorList>
            <person name="Kim S."/>
            <person name="Park M."/>
            <person name="Yeom S.I."/>
            <person name="Kim Y.M."/>
            <person name="Lee J.M."/>
            <person name="Lee H.A."/>
            <person name="Seo E."/>
            <person name="Choi J."/>
            <person name="Cheong K."/>
            <person name="Kim K.T."/>
            <person name="Jung K."/>
            <person name="Lee G.W."/>
            <person name="Oh S.K."/>
            <person name="Bae C."/>
            <person name="Kim S.B."/>
            <person name="Lee H.Y."/>
            <person name="Kim S.Y."/>
            <person name="Kim M.S."/>
            <person name="Kang B.C."/>
            <person name="Jo Y.D."/>
            <person name="Yang H.B."/>
            <person name="Jeong H.J."/>
            <person name="Kang W.H."/>
            <person name="Kwon J.K."/>
            <person name="Shin C."/>
            <person name="Lim J.Y."/>
            <person name="Park J.H."/>
            <person name="Huh J.H."/>
            <person name="Kim J.S."/>
            <person name="Kim B.D."/>
            <person name="Cohen O."/>
            <person name="Paran I."/>
            <person name="Suh M.C."/>
            <person name="Lee S.B."/>
            <person name="Kim Y.K."/>
            <person name="Shin Y."/>
            <person name="Noh S.J."/>
            <person name="Park J."/>
            <person name="Seo Y.S."/>
            <person name="Kwon S.Y."/>
            <person name="Kim H.A."/>
            <person name="Park J.M."/>
            <person name="Kim H.J."/>
            <person name="Choi S.B."/>
            <person name="Bosland P.W."/>
            <person name="Reeves G."/>
            <person name="Jo S.H."/>
            <person name="Lee B.W."/>
            <person name="Cho H.T."/>
            <person name="Choi H.S."/>
            <person name="Lee M.S."/>
            <person name="Yu Y."/>
            <person name="Do Choi Y."/>
            <person name="Park B.S."/>
            <person name="van Deynze A."/>
            <person name="Ashrafi H."/>
            <person name="Hill T."/>
            <person name="Kim W.T."/>
            <person name="Pai H.S."/>
            <person name="Ahn H.K."/>
            <person name="Yeam I."/>
            <person name="Giovannoni J.J."/>
            <person name="Rose J.K."/>
            <person name="Sorensen I."/>
            <person name="Lee S.J."/>
            <person name="Kim R.W."/>
            <person name="Choi I.Y."/>
            <person name="Choi B.S."/>
            <person name="Lim J.S."/>
            <person name="Lee Y.H."/>
            <person name="Choi D."/>
        </authorList>
    </citation>
    <scope>NUCLEOTIDE SEQUENCE [LARGE SCALE GENOMIC DNA]</scope>
    <source>
        <strain evidence="5">cv. CM334</strain>
    </source>
</reference>
<keyword evidence="5" id="KW-1185">Reference proteome</keyword>
<dbReference type="EMBL" id="AYRZ02000006">
    <property type="protein sequence ID" value="PHT79606.1"/>
    <property type="molecule type" value="Genomic_DNA"/>
</dbReference>
<feature type="region of interest" description="Disordered" evidence="2">
    <location>
        <begin position="121"/>
        <end position="198"/>
    </location>
</feature>
<dbReference type="Gene3D" id="4.10.60.10">
    <property type="entry name" value="Zinc finger, CCHC-type"/>
    <property type="match status" value="1"/>
</dbReference>
<dbReference type="Proteomes" id="UP000222542">
    <property type="component" value="Unassembled WGS sequence"/>
</dbReference>
<dbReference type="Pfam" id="PF22936">
    <property type="entry name" value="Pol_BBD"/>
    <property type="match status" value="1"/>
</dbReference>
<keyword evidence="1" id="KW-0479">Metal-binding</keyword>
<dbReference type="SUPFAM" id="SSF52743">
    <property type="entry name" value="Subtilisin-like"/>
    <property type="match status" value="1"/>
</dbReference>
<dbReference type="Gramene" id="PHT79606">
    <property type="protein sequence ID" value="PHT79606"/>
    <property type="gene ID" value="T459_17658"/>
</dbReference>
<dbReference type="GO" id="GO:0008270">
    <property type="term" value="F:zinc ion binding"/>
    <property type="evidence" value="ECO:0007669"/>
    <property type="project" value="UniProtKB-KW"/>
</dbReference>
<dbReference type="InterPro" id="IPR001878">
    <property type="entry name" value="Znf_CCHC"/>
</dbReference>
<gene>
    <name evidence="4" type="ORF">T459_17658</name>
</gene>
<dbReference type="InterPro" id="IPR036852">
    <property type="entry name" value="Peptidase_S8/S53_dom_sf"/>
</dbReference>
<accession>A0A2G2ZC72</accession>
<sequence>MIETSRKRYFNQGNRLTINNNPQHQLCKKRGKAPEVAPRTNPESRCYRCGGKGHWERACHTPKHPVKQYQPSLKRPENDVETNFLLEDNVEPMDLEMSDFFAVPEEQRNVPIRIEVPKEPSSNVIASESQARLKRGRPLGSKDKNPRKRTAKNDKDGIIKDSPEETQNLINPDIPEEISEPKTRVNEELSISSTTDEGEEILGPEVPYLSPIGALMYLVNATRPDITFFVNLLARYSSSPRRRHWNKVKHILRYLKGTIDMGLFYTNKASPALVGYADAAKKKLKKLMVYSYRHGFSGFAANLTYSQAKQIEGIAWGDNSKALELVDDNGHGTHVAYTAAGSYINNVKYHGVNMGTTRGGAPLARKMATESQMHDDVTTVEATSIATTSRANAPQHMAPAEKPEKFASISFKRWQQKMFFYLTTLCLQRFTSEDAPEVPEGTSDKERFVIVEAWKHLDFLCRNYILSGLQDDLYNVYCGTKTSKELWGALERKYKMEDAGIKKFLIARFLDFKIVDSKPNDFKNYLKHKCKEMAVEDLIVRLRIEEDNKAAERRSKGNSKINGAHIVKDDQNNSKKRKKVEQGSHQSKKKFKEKCFNCGKVGQKFMNCRAPKKGKKNDQANMIESNKECDDLCAMFSECNLARNPREWWMDSGATRHVCANNELFSSFAQAQVEEMIYMANSATAKVEGTGKICLKMTSRKVLTLNNVLYVPELRRNLISVSLLDNNGFECVTVS</sequence>
<evidence type="ECO:0000259" key="3">
    <source>
        <dbReference type="PROSITE" id="PS50158"/>
    </source>
</evidence>
<keyword evidence="1" id="KW-0863">Zinc-finger</keyword>
<reference evidence="4 5" key="2">
    <citation type="journal article" date="2017" name="Genome Biol.">
        <title>New reference genome sequences of hot pepper reveal the massive evolution of plant disease-resistance genes by retroduplication.</title>
        <authorList>
            <person name="Kim S."/>
            <person name="Park J."/>
            <person name="Yeom S.I."/>
            <person name="Kim Y.M."/>
            <person name="Seo E."/>
            <person name="Kim K.T."/>
            <person name="Kim M.S."/>
            <person name="Lee J.M."/>
            <person name="Cheong K."/>
            <person name="Shin H.S."/>
            <person name="Kim S.B."/>
            <person name="Han K."/>
            <person name="Lee J."/>
            <person name="Park M."/>
            <person name="Lee H.A."/>
            <person name="Lee H.Y."/>
            <person name="Lee Y."/>
            <person name="Oh S."/>
            <person name="Lee J.H."/>
            <person name="Choi E."/>
            <person name="Choi E."/>
            <person name="Lee S.E."/>
            <person name="Jeon J."/>
            <person name="Kim H."/>
            <person name="Choi G."/>
            <person name="Song H."/>
            <person name="Lee J."/>
            <person name="Lee S.C."/>
            <person name="Kwon J.K."/>
            <person name="Lee H.Y."/>
            <person name="Koo N."/>
            <person name="Hong Y."/>
            <person name="Kim R.W."/>
            <person name="Kang W.H."/>
            <person name="Huh J.H."/>
            <person name="Kang B.C."/>
            <person name="Yang T.J."/>
            <person name="Lee Y.H."/>
            <person name="Bennetzen J.L."/>
            <person name="Choi D."/>
        </authorList>
    </citation>
    <scope>NUCLEOTIDE SEQUENCE [LARGE SCALE GENOMIC DNA]</scope>
    <source>
        <strain evidence="5">cv. CM334</strain>
    </source>
</reference>
<feature type="domain" description="CCHC-type" evidence="3">
    <location>
        <begin position="45"/>
        <end position="59"/>
    </location>
</feature>
<keyword evidence="1" id="KW-0862">Zinc</keyword>
<dbReference type="GO" id="GO:0003676">
    <property type="term" value="F:nucleic acid binding"/>
    <property type="evidence" value="ECO:0007669"/>
    <property type="project" value="InterPro"/>
</dbReference>
<dbReference type="GO" id="GO:0006508">
    <property type="term" value="P:proteolysis"/>
    <property type="evidence" value="ECO:0007669"/>
    <property type="project" value="InterPro"/>
</dbReference>
<dbReference type="PANTHER" id="PTHR47592">
    <property type="entry name" value="PBF68 PROTEIN"/>
    <property type="match status" value="1"/>
</dbReference>
<organism evidence="4 5">
    <name type="scientific">Capsicum annuum</name>
    <name type="common">Capsicum pepper</name>
    <dbReference type="NCBI Taxonomy" id="4072"/>
    <lineage>
        <taxon>Eukaryota</taxon>
        <taxon>Viridiplantae</taxon>
        <taxon>Streptophyta</taxon>
        <taxon>Embryophyta</taxon>
        <taxon>Tracheophyta</taxon>
        <taxon>Spermatophyta</taxon>
        <taxon>Magnoliopsida</taxon>
        <taxon>eudicotyledons</taxon>
        <taxon>Gunneridae</taxon>
        <taxon>Pentapetalae</taxon>
        <taxon>asterids</taxon>
        <taxon>lamiids</taxon>
        <taxon>Solanales</taxon>
        <taxon>Solanaceae</taxon>
        <taxon>Solanoideae</taxon>
        <taxon>Capsiceae</taxon>
        <taxon>Capsicum</taxon>
    </lineage>
</organism>
<proteinExistence type="predicted"/>
<feature type="compositionally biased region" description="Basic and acidic residues" evidence="2">
    <location>
        <begin position="151"/>
        <end position="163"/>
    </location>
</feature>
<dbReference type="Gene3D" id="3.40.50.200">
    <property type="entry name" value="Peptidase S8/S53 domain"/>
    <property type="match status" value="1"/>
</dbReference>
<dbReference type="AlphaFoldDB" id="A0A2G2ZC72"/>
<dbReference type="InterPro" id="IPR010259">
    <property type="entry name" value="S8pro/Inhibitor_I9"/>
</dbReference>
<dbReference type="Pfam" id="PF14223">
    <property type="entry name" value="Retrotran_gag_2"/>
    <property type="match status" value="1"/>
</dbReference>
<dbReference type="InterPro" id="IPR054722">
    <property type="entry name" value="PolX-like_BBD"/>
</dbReference>